<feature type="compositionally biased region" description="Pro residues" evidence="1">
    <location>
        <begin position="69"/>
        <end position="80"/>
    </location>
</feature>
<accession>A0A090FH50</accession>
<evidence type="ECO:0008006" key="5">
    <source>
        <dbReference type="Google" id="ProtNLM"/>
    </source>
</evidence>
<evidence type="ECO:0000256" key="2">
    <source>
        <dbReference type="SAM" id="Phobius"/>
    </source>
</evidence>
<organism evidence="3 4">
    <name type="scientific">Mesorhizobium plurifarium</name>
    <dbReference type="NCBI Taxonomy" id="69974"/>
    <lineage>
        <taxon>Bacteria</taxon>
        <taxon>Pseudomonadati</taxon>
        <taxon>Pseudomonadota</taxon>
        <taxon>Alphaproteobacteria</taxon>
        <taxon>Hyphomicrobiales</taxon>
        <taxon>Phyllobacteriaceae</taxon>
        <taxon>Mesorhizobium</taxon>
    </lineage>
</organism>
<sequence>MSDGPTVVNSGSGGTVVAVILGIIAIVVFLFFTGVININGSGGKDVNVSVNTPKVEAPAAPSVSKPAAPAKPAPAPANGG</sequence>
<feature type="transmembrane region" description="Helical" evidence="2">
    <location>
        <begin position="12"/>
        <end position="36"/>
    </location>
</feature>
<gene>
    <name evidence="3" type="ORF">MPLDJ20_310021</name>
</gene>
<feature type="region of interest" description="Disordered" evidence="1">
    <location>
        <begin position="57"/>
        <end position="80"/>
    </location>
</feature>
<keyword evidence="2" id="KW-1133">Transmembrane helix</keyword>
<proteinExistence type="predicted"/>
<evidence type="ECO:0000256" key="1">
    <source>
        <dbReference type="SAM" id="MobiDB-lite"/>
    </source>
</evidence>
<evidence type="ECO:0000313" key="3">
    <source>
        <dbReference type="EMBL" id="CDX40958.1"/>
    </source>
</evidence>
<feature type="compositionally biased region" description="Low complexity" evidence="1">
    <location>
        <begin position="57"/>
        <end position="68"/>
    </location>
</feature>
<keyword evidence="2" id="KW-0472">Membrane</keyword>
<keyword evidence="2" id="KW-0812">Transmembrane</keyword>
<reference evidence="3 4" key="1">
    <citation type="submission" date="2014-08" db="EMBL/GenBank/DDBJ databases">
        <authorList>
            <person name="Moulin Lionel"/>
        </authorList>
    </citation>
    <scope>NUCLEOTIDE SEQUENCE [LARGE SCALE GENOMIC DNA]</scope>
</reference>
<dbReference type="EMBL" id="CCNB01000025">
    <property type="protein sequence ID" value="CDX40958.1"/>
    <property type="molecule type" value="Genomic_DNA"/>
</dbReference>
<protein>
    <recommendedName>
        <fullName evidence="5">Dynamin</fullName>
    </recommendedName>
</protein>
<name>A0A090FH50_MESPL</name>
<dbReference type="Proteomes" id="UP000046373">
    <property type="component" value="Unassembled WGS sequence"/>
</dbReference>
<dbReference type="AlphaFoldDB" id="A0A090FH50"/>
<evidence type="ECO:0000313" key="4">
    <source>
        <dbReference type="Proteomes" id="UP000046373"/>
    </source>
</evidence>